<dbReference type="Gene3D" id="2.40.50.140">
    <property type="entry name" value="Nucleic acid-binding proteins"/>
    <property type="match status" value="1"/>
</dbReference>
<dbReference type="PANTHER" id="PTHR10302">
    <property type="entry name" value="SINGLE-STRANDED DNA-BINDING PROTEIN"/>
    <property type="match status" value="1"/>
</dbReference>
<comment type="subunit">
    <text evidence="2">Homotetramer.</text>
</comment>
<keyword evidence="1 2" id="KW-0238">DNA-binding</keyword>
<dbReference type="PANTHER" id="PTHR10302:SF0">
    <property type="entry name" value="SINGLE-STRANDED DNA-BINDING PROTEIN, MITOCHONDRIAL"/>
    <property type="match status" value="1"/>
</dbReference>
<reference evidence="4 5" key="1">
    <citation type="submission" date="2019-03" db="EMBL/GenBank/DDBJ databases">
        <title>Genomic Encyclopedia of Archaeal and Bacterial Type Strains, Phase II (KMG-II): from individual species to whole genera.</title>
        <authorList>
            <person name="Goeker M."/>
        </authorList>
    </citation>
    <scope>NUCLEOTIDE SEQUENCE [LARGE SCALE GENOMIC DNA]</scope>
    <source>
        <strain evidence="4 5">DSM 28213</strain>
    </source>
</reference>
<accession>A0A4R7F136</accession>
<evidence type="ECO:0000256" key="3">
    <source>
        <dbReference type="PIRNR" id="PIRNR002070"/>
    </source>
</evidence>
<dbReference type="InterPro" id="IPR000424">
    <property type="entry name" value="Primosome_PriB/ssb"/>
</dbReference>
<dbReference type="SUPFAM" id="SSF50249">
    <property type="entry name" value="Nucleic acid-binding proteins"/>
    <property type="match status" value="1"/>
</dbReference>
<comment type="caution">
    <text evidence="2">Lacks conserved residue(s) required for the propagation of feature annotation.</text>
</comment>
<dbReference type="GO" id="GO:0006260">
    <property type="term" value="P:DNA replication"/>
    <property type="evidence" value="ECO:0007669"/>
    <property type="project" value="InterPro"/>
</dbReference>
<dbReference type="PROSITE" id="PS50935">
    <property type="entry name" value="SSB"/>
    <property type="match status" value="1"/>
</dbReference>
<dbReference type="Proteomes" id="UP000295215">
    <property type="component" value="Unassembled WGS sequence"/>
</dbReference>
<protein>
    <recommendedName>
        <fullName evidence="2 3">Single-stranded DNA-binding protein</fullName>
        <shortName evidence="2">SSB</shortName>
    </recommendedName>
</protein>
<dbReference type="AlphaFoldDB" id="A0A4R7F136"/>
<dbReference type="Pfam" id="PF00436">
    <property type="entry name" value="SSB"/>
    <property type="match status" value="1"/>
</dbReference>
<proteinExistence type="inferred from homology"/>
<dbReference type="GO" id="GO:0003697">
    <property type="term" value="F:single-stranded DNA binding"/>
    <property type="evidence" value="ECO:0007669"/>
    <property type="project" value="UniProtKB-UniRule"/>
</dbReference>
<evidence type="ECO:0000313" key="4">
    <source>
        <dbReference type="EMBL" id="TDS58098.1"/>
    </source>
</evidence>
<gene>
    <name evidence="4" type="ORF">C8P70_11310</name>
</gene>
<evidence type="ECO:0000256" key="2">
    <source>
        <dbReference type="HAMAP-Rule" id="MF_00984"/>
    </source>
</evidence>
<dbReference type="CDD" id="cd04496">
    <property type="entry name" value="SSB_OBF"/>
    <property type="match status" value="1"/>
</dbReference>
<evidence type="ECO:0000313" key="5">
    <source>
        <dbReference type="Proteomes" id="UP000295215"/>
    </source>
</evidence>
<keyword evidence="5" id="KW-1185">Reference proteome</keyword>
<sequence>MSSLKNRVQLIGRVGQDPEIKAFEQDRKKASFSMAINEVYYNDKNEKVENTQWHNVIMWGKLAEIAEKYVVKGKEVAVEGKLVNRSFDDKEGNKRYVTEIIVSELLLLGGK</sequence>
<dbReference type="HAMAP" id="MF_00984">
    <property type="entry name" value="SSB"/>
    <property type="match status" value="1"/>
</dbReference>
<organism evidence="4 5">
    <name type="scientific">Myroides indicus</name>
    <dbReference type="NCBI Taxonomy" id="1323422"/>
    <lineage>
        <taxon>Bacteria</taxon>
        <taxon>Pseudomonadati</taxon>
        <taxon>Bacteroidota</taxon>
        <taxon>Flavobacteriia</taxon>
        <taxon>Flavobacteriales</taxon>
        <taxon>Flavobacteriaceae</taxon>
        <taxon>Myroides</taxon>
    </lineage>
</organism>
<dbReference type="OrthoDB" id="9809878at2"/>
<evidence type="ECO:0000256" key="1">
    <source>
        <dbReference type="ARBA" id="ARBA00023125"/>
    </source>
</evidence>
<dbReference type="InterPro" id="IPR011344">
    <property type="entry name" value="ssDNA-bd"/>
</dbReference>
<dbReference type="InterPro" id="IPR012340">
    <property type="entry name" value="NA-bd_OB-fold"/>
</dbReference>
<name>A0A4R7F136_9FLAO</name>
<dbReference type="NCBIfam" id="TIGR00621">
    <property type="entry name" value="ssb"/>
    <property type="match status" value="1"/>
</dbReference>
<dbReference type="EMBL" id="SOAG01000013">
    <property type="protein sequence ID" value="TDS58098.1"/>
    <property type="molecule type" value="Genomic_DNA"/>
</dbReference>
<dbReference type="RefSeq" id="WP_133712553.1">
    <property type="nucleotide sequence ID" value="NZ_SOAG01000013.1"/>
</dbReference>
<dbReference type="PIRSF" id="PIRSF002070">
    <property type="entry name" value="SSB"/>
    <property type="match status" value="1"/>
</dbReference>
<dbReference type="GO" id="GO:0009295">
    <property type="term" value="C:nucleoid"/>
    <property type="evidence" value="ECO:0007669"/>
    <property type="project" value="TreeGrafter"/>
</dbReference>
<comment type="caution">
    <text evidence="4">The sequence shown here is derived from an EMBL/GenBank/DDBJ whole genome shotgun (WGS) entry which is preliminary data.</text>
</comment>